<name>A0A4Z0PHP8_9BACT</name>
<dbReference type="InterPro" id="IPR046478">
    <property type="entry name" value="DUF6799"/>
</dbReference>
<keyword evidence="4" id="KW-1185">Reference proteome</keyword>
<dbReference type="AlphaFoldDB" id="A0A4Z0PHP8"/>
<feature type="chain" id="PRO_5021222546" description="DUF6799 domain-containing protein" evidence="1">
    <location>
        <begin position="23"/>
        <end position="139"/>
    </location>
</feature>
<evidence type="ECO:0000256" key="1">
    <source>
        <dbReference type="SAM" id="SignalP"/>
    </source>
</evidence>
<dbReference type="OrthoDB" id="883513at2"/>
<feature type="signal peptide" evidence="1">
    <location>
        <begin position="1"/>
        <end position="22"/>
    </location>
</feature>
<evidence type="ECO:0000313" key="4">
    <source>
        <dbReference type="Proteomes" id="UP000297739"/>
    </source>
</evidence>
<protein>
    <recommendedName>
        <fullName evidence="2">DUF6799 domain-containing protein</fullName>
    </recommendedName>
</protein>
<gene>
    <name evidence="3" type="ORF">E5J99_16835</name>
</gene>
<sequence length="139" mass="14623">MKIRFSLLLTLGLAVAGFAAQAQTRMPARKPTAPKEKVVVREGVTMKDGVVMQSGKVLVTQQGLTAPLAQPMSLTNGTKIMADGSVTMADGSSVMLKEGDMLSLSGRLTTAVMKAEQDSLIMAVKNGGGKSKMKVKNKK</sequence>
<feature type="domain" description="DUF6799" evidence="2">
    <location>
        <begin position="47"/>
        <end position="108"/>
    </location>
</feature>
<reference evidence="3 4" key="1">
    <citation type="submission" date="2019-04" db="EMBL/GenBank/DDBJ databases">
        <authorList>
            <person name="Feng G."/>
            <person name="Zhang J."/>
            <person name="Zhu H."/>
        </authorList>
    </citation>
    <scope>NUCLEOTIDE SEQUENCE [LARGE SCALE GENOMIC DNA]</scope>
    <source>
        <strain evidence="3 4">JCM 17223</strain>
    </source>
</reference>
<organism evidence="3 4">
    <name type="scientific">Hymenobacter elongatus</name>
    <dbReference type="NCBI Taxonomy" id="877208"/>
    <lineage>
        <taxon>Bacteria</taxon>
        <taxon>Pseudomonadati</taxon>
        <taxon>Bacteroidota</taxon>
        <taxon>Cytophagia</taxon>
        <taxon>Cytophagales</taxon>
        <taxon>Hymenobacteraceae</taxon>
        <taxon>Hymenobacter</taxon>
    </lineage>
</organism>
<dbReference type="RefSeq" id="WP_135498982.1">
    <property type="nucleotide sequence ID" value="NZ_SRLD01000038.1"/>
</dbReference>
<dbReference type="EMBL" id="SRLD01000038">
    <property type="protein sequence ID" value="TGE14279.1"/>
    <property type="molecule type" value="Genomic_DNA"/>
</dbReference>
<dbReference type="Proteomes" id="UP000297739">
    <property type="component" value="Unassembled WGS sequence"/>
</dbReference>
<proteinExistence type="predicted"/>
<evidence type="ECO:0000313" key="3">
    <source>
        <dbReference type="EMBL" id="TGE14279.1"/>
    </source>
</evidence>
<dbReference type="Pfam" id="PF20606">
    <property type="entry name" value="DUF6799"/>
    <property type="match status" value="1"/>
</dbReference>
<keyword evidence="1" id="KW-0732">Signal</keyword>
<accession>A0A4Z0PHP8</accession>
<evidence type="ECO:0000259" key="2">
    <source>
        <dbReference type="Pfam" id="PF20606"/>
    </source>
</evidence>
<comment type="caution">
    <text evidence="3">The sequence shown here is derived from an EMBL/GenBank/DDBJ whole genome shotgun (WGS) entry which is preliminary data.</text>
</comment>